<accession>D3TMU5</accession>
<evidence type="ECO:0000256" key="1">
    <source>
        <dbReference type="ARBA" id="ARBA00003078"/>
    </source>
</evidence>
<comment type="function">
    <text evidence="1">Major surface antigen of procyclic forms.</text>
</comment>
<reference evidence="4" key="1">
    <citation type="journal article" date="2010" name="BMC Genomics">
        <title>An insight into the sialome of Glossina morsitans morsitans.</title>
        <authorList>
            <person name="Alves-Silva J."/>
            <person name="Ribeiro J.M."/>
            <person name="Van Den Abbeele J."/>
            <person name="Attardo G."/>
            <person name="Hao Z."/>
            <person name="Haines L.R."/>
            <person name="Soares M.B."/>
            <person name="Berriman M."/>
            <person name="Aksoy S."/>
            <person name="Lehane M.J."/>
        </authorList>
    </citation>
    <scope>NUCLEOTIDE SEQUENCE</scope>
    <source>
        <tissue evidence="4">Salivary gland</tissue>
    </source>
</reference>
<dbReference type="EMBL" id="EZ422747">
    <property type="protein sequence ID" value="ADD19023.1"/>
    <property type="molecule type" value="mRNA"/>
</dbReference>
<reference evidence="4" key="2">
    <citation type="submission" date="2010-01" db="EMBL/GenBank/DDBJ databases">
        <authorList>
            <consortium name="International Glossina Genome Initiative"/>
            <person name="da Silva J."/>
            <person name="Ribeiro J.M.C."/>
            <person name="Abbeele J.V."/>
            <person name="Attardo G."/>
            <person name="Hao Z."/>
            <person name="Haines L.R."/>
            <person name="Soares M.B."/>
            <person name="Berriman M."/>
            <person name="Aksoy S."/>
            <person name="Lehane M.J."/>
        </authorList>
    </citation>
    <scope>NUCLEOTIDE SEQUENCE</scope>
    <source>
        <tissue evidence="4">Salivary gland</tissue>
    </source>
</reference>
<feature type="region of interest" description="Disordered" evidence="2">
    <location>
        <begin position="31"/>
        <end position="100"/>
    </location>
</feature>
<organism evidence="4">
    <name type="scientific">Glossina morsitans morsitans</name>
    <name type="common">Savannah tsetse fly</name>
    <dbReference type="NCBI Taxonomy" id="37546"/>
    <lineage>
        <taxon>Eukaryota</taxon>
        <taxon>Metazoa</taxon>
        <taxon>Ecdysozoa</taxon>
        <taxon>Arthropoda</taxon>
        <taxon>Hexapoda</taxon>
        <taxon>Insecta</taxon>
        <taxon>Pterygota</taxon>
        <taxon>Neoptera</taxon>
        <taxon>Endopterygota</taxon>
        <taxon>Diptera</taxon>
        <taxon>Brachycera</taxon>
        <taxon>Muscomorpha</taxon>
        <taxon>Hippoboscoidea</taxon>
        <taxon>Glossinidae</taxon>
        <taxon>Glossina</taxon>
    </lineage>
</organism>
<name>D3TMU5_GLOMM</name>
<dbReference type="InterPro" id="IPR008882">
    <property type="entry name" value="Trypano_PARP"/>
</dbReference>
<feature type="signal peptide" evidence="3">
    <location>
        <begin position="1"/>
        <end position="27"/>
    </location>
</feature>
<evidence type="ECO:0000256" key="3">
    <source>
        <dbReference type="SAM" id="SignalP"/>
    </source>
</evidence>
<dbReference type="Pfam" id="PF05887">
    <property type="entry name" value="Trypan_PARP"/>
    <property type="match status" value="1"/>
</dbReference>
<keyword evidence="3" id="KW-0732">Signal</keyword>
<feature type="chain" id="PRO_5003050866" evidence="3">
    <location>
        <begin position="28"/>
        <end position="119"/>
    </location>
</feature>
<sequence length="119" mass="12123">MAPRSLYLLAILLFSANLFAGVGFAAAADESASNVIVKGGKGKEREDGPEEPEETGPEETGPEETGPEETGPQETGPEETGPEETGPEETEPEPEPGAATLKSVALPFAVAAAALVAAF</sequence>
<feature type="compositionally biased region" description="Acidic residues" evidence="2">
    <location>
        <begin position="47"/>
        <end position="67"/>
    </location>
</feature>
<dbReference type="GO" id="GO:0016020">
    <property type="term" value="C:membrane"/>
    <property type="evidence" value="ECO:0007669"/>
    <property type="project" value="InterPro"/>
</dbReference>
<proteinExistence type="evidence at transcript level"/>
<feature type="compositionally biased region" description="Acidic residues" evidence="2">
    <location>
        <begin position="76"/>
        <end position="94"/>
    </location>
</feature>
<dbReference type="AlphaFoldDB" id="D3TMU5"/>
<protein>
    <submittedName>
        <fullName evidence="4">GPEET2 procyclin</fullName>
    </submittedName>
</protein>
<evidence type="ECO:0000313" key="4">
    <source>
        <dbReference type="EMBL" id="ADD19023.1"/>
    </source>
</evidence>
<evidence type="ECO:0000256" key="2">
    <source>
        <dbReference type="SAM" id="MobiDB-lite"/>
    </source>
</evidence>